<reference evidence="1 2" key="1">
    <citation type="submission" date="2018-04" db="EMBL/GenBank/DDBJ databases">
        <title>Genomic Encyclopedia of Archaeal and Bacterial Type Strains, Phase II (KMG-II): from individual species to whole genera.</title>
        <authorList>
            <person name="Goeker M."/>
        </authorList>
    </citation>
    <scope>NUCLEOTIDE SEQUENCE [LARGE SCALE GENOMIC DNA]</scope>
    <source>
        <strain evidence="1 2">DSM 21823</strain>
    </source>
</reference>
<comment type="caution">
    <text evidence="1">The sequence shown here is derived from an EMBL/GenBank/DDBJ whole genome shotgun (WGS) entry which is preliminary data.</text>
</comment>
<dbReference type="AlphaFoldDB" id="A0A2T6AWM3"/>
<accession>A0A2T6AWM3</accession>
<name>A0A2T6AWM3_9RHOB</name>
<dbReference type="Proteomes" id="UP000244224">
    <property type="component" value="Unassembled WGS sequence"/>
</dbReference>
<dbReference type="EMBL" id="QBKP01000010">
    <property type="protein sequence ID" value="PTX48186.1"/>
    <property type="molecule type" value="Genomic_DNA"/>
</dbReference>
<protein>
    <submittedName>
        <fullName evidence="1">Uncharacterized protein</fullName>
    </submittedName>
</protein>
<dbReference type="RefSeq" id="WP_146177481.1">
    <property type="nucleotide sequence ID" value="NZ_VLLH01000012.1"/>
</dbReference>
<gene>
    <name evidence="1" type="ORF">C8N34_11046</name>
</gene>
<sequence length="79" mass="8579">MTMAFPAIPLGLLPISPRFAAHRPAPETKETDMLITIKLAGTVTAQGLKVAELNDGRVTIETGRERLTGWPVPRVMRGN</sequence>
<evidence type="ECO:0000313" key="1">
    <source>
        <dbReference type="EMBL" id="PTX48186.1"/>
    </source>
</evidence>
<proteinExistence type="predicted"/>
<organism evidence="1 2">
    <name type="scientific">Gemmobacter caeni</name>
    <dbReference type="NCBI Taxonomy" id="589035"/>
    <lineage>
        <taxon>Bacteria</taxon>
        <taxon>Pseudomonadati</taxon>
        <taxon>Pseudomonadota</taxon>
        <taxon>Alphaproteobacteria</taxon>
        <taxon>Rhodobacterales</taxon>
        <taxon>Paracoccaceae</taxon>
        <taxon>Gemmobacter</taxon>
    </lineage>
</organism>
<keyword evidence="2" id="KW-1185">Reference proteome</keyword>
<evidence type="ECO:0000313" key="2">
    <source>
        <dbReference type="Proteomes" id="UP000244224"/>
    </source>
</evidence>